<evidence type="ECO:0000313" key="3">
    <source>
        <dbReference type="Proteomes" id="UP000695022"/>
    </source>
</evidence>
<dbReference type="PANTHER" id="PTHR31532">
    <property type="entry name" value="BIORIENTATION OF CHROMOSOMES IN CELL DIVISION 1 FAMILY MEMBER"/>
    <property type="match status" value="1"/>
</dbReference>
<accession>A0ABM1ENP0</accession>
<feature type="compositionally biased region" description="Acidic residues" evidence="1">
    <location>
        <begin position="365"/>
        <end position="375"/>
    </location>
</feature>
<keyword evidence="3" id="KW-1185">Reference proteome</keyword>
<dbReference type="PANTHER" id="PTHR31532:SF10">
    <property type="entry name" value="BIORIENTATION OF CHROMOSOMES IN CELL DIVISION PROTEIN 1-LIKE 1"/>
    <property type="match status" value="1"/>
</dbReference>
<feature type="compositionally biased region" description="Basic and acidic residues" evidence="1">
    <location>
        <begin position="793"/>
        <end position="805"/>
    </location>
</feature>
<sequence length="837" mass="90871">MPTESSSELPPGDPKLVANIVGFLKREGTFDKFRKDFLADIDTKPAFQNLQQKVVAYVSNFLKEQKWRPDLNKNQLRNNLRQQINESHMLSSGMDRIVDQVINPNISQVVRPEIAKSVYDFLGVEPPKPREQKVTSSHNVGMGMVGPQGYLPYNFAMYPGATGAMFPGAKALTDALLGMECPAPLPSEPPPPGDLPAPPPEPPPDHEPPPLPPEDEIAPPPIEPLSPVRSSEIIVEDQSGFGPRDPTLDMTEAEPMDLVDSNSSQSSGQASPAIGFNNVGDDLWDIPLPTGAPTPEKLPPDNRAFSVTESTLQLTEAVGTETEDDGSNQSDDVTVSSVHTSDLSDFDEEISLSSDDVEFLMQTSQEEEVNEEEPEKSDGGQREQEAESQEPNNEQLMKERQKPKDDSTDETVSEPCRDTPTTPVKVRQGYLNEQDGTGSMEAVKVPKTPKKELLKEQKLAEKKTAVRRARCRNRRAITERFLVDLISPLEAAKRKAGTAPADSSVEGSSIRHVGFLTLTTRELKTRINHYLLNPPDGAPIIHKLMKKKVRPAARSPDSCGPVGGAAVVGKDLRSMSLAAQRKAAVVAEHGPQTAVGEEVYRSDGATPTQDEFVDVGQPQTVDQEAAGLQYEVSADDLQCEAGEEVVGYETTTFDPGSGRDGSPDASSSHNPNPHASAVASKDGRRSASDAEDDQGAPARLVSASDAERRATTGSGEDTDAMVEREIEKGLQGAPPKSPTDEIGQKIQQQMALEAWRTPTKKVGGGVPGNPYSVGISPIAERLAAAVPRRRRREAADSSEKREAKPRAYRSPTPYSEISDQDQFSEVRIRLQSGKCWE</sequence>
<feature type="compositionally biased region" description="Acidic residues" evidence="1">
    <location>
        <begin position="344"/>
        <end position="358"/>
    </location>
</feature>
<dbReference type="Pfam" id="PF05205">
    <property type="entry name" value="COMPASS-Shg1"/>
    <property type="match status" value="1"/>
</dbReference>
<dbReference type="RefSeq" id="XP_014673811.1">
    <property type="nucleotide sequence ID" value="XM_014818325.1"/>
</dbReference>
<protein>
    <submittedName>
        <fullName evidence="4">Biorientation of chromosomes in cell division protein 1-like 1</fullName>
    </submittedName>
</protein>
<feature type="region of interest" description="Disordered" evidence="1">
    <location>
        <begin position="180"/>
        <end position="438"/>
    </location>
</feature>
<evidence type="ECO:0000256" key="1">
    <source>
        <dbReference type="SAM" id="MobiDB-lite"/>
    </source>
</evidence>
<dbReference type="GeneID" id="106814056"/>
<evidence type="ECO:0000259" key="2">
    <source>
        <dbReference type="Pfam" id="PF05205"/>
    </source>
</evidence>
<organism evidence="3 4">
    <name type="scientific">Priapulus caudatus</name>
    <name type="common">Priapulid worm</name>
    <dbReference type="NCBI Taxonomy" id="37621"/>
    <lineage>
        <taxon>Eukaryota</taxon>
        <taxon>Metazoa</taxon>
        <taxon>Ecdysozoa</taxon>
        <taxon>Scalidophora</taxon>
        <taxon>Priapulida</taxon>
        <taxon>Priapulimorpha</taxon>
        <taxon>Priapulimorphida</taxon>
        <taxon>Priapulidae</taxon>
        <taxon>Priapulus</taxon>
    </lineage>
</organism>
<reference evidence="4" key="1">
    <citation type="submission" date="2025-08" db="UniProtKB">
        <authorList>
            <consortium name="RefSeq"/>
        </authorList>
    </citation>
    <scope>IDENTIFICATION</scope>
</reference>
<feature type="compositionally biased region" description="Polar residues" evidence="1">
    <location>
        <begin position="305"/>
        <end position="314"/>
    </location>
</feature>
<proteinExistence type="predicted"/>
<feature type="compositionally biased region" description="Low complexity" evidence="1">
    <location>
        <begin position="261"/>
        <end position="271"/>
    </location>
</feature>
<feature type="domain" description="BOD1/SHG1" evidence="2">
    <location>
        <begin position="20"/>
        <end position="114"/>
    </location>
</feature>
<evidence type="ECO:0000313" key="4">
    <source>
        <dbReference type="RefSeq" id="XP_014673811.1"/>
    </source>
</evidence>
<name>A0ABM1ENP0_PRICU</name>
<dbReference type="Proteomes" id="UP000695022">
    <property type="component" value="Unplaced"/>
</dbReference>
<feature type="region of interest" description="Disordered" evidence="1">
    <location>
        <begin position="649"/>
        <end position="751"/>
    </location>
</feature>
<feature type="compositionally biased region" description="Low complexity" evidence="1">
    <location>
        <begin position="330"/>
        <end position="343"/>
    </location>
</feature>
<feature type="compositionally biased region" description="Basic and acidic residues" evidence="1">
    <location>
        <begin position="376"/>
        <end position="385"/>
    </location>
</feature>
<dbReference type="InterPro" id="IPR055264">
    <property type="entry name" value="BOD1/SHG1_dom"/>
</dbReference>
<feature type="compositionally biased region" description="Polar residues" evidence="1">
    <location>
        <begin position="664"/>
        <end position="673"/>
    </location>
</feature>
<feature type="compositionally biased region" description="Pro residues" evidence="1">
    <location>
        <begin position="183"/>
        <end position="202"/>
    </location>
</feature>
<gene>
    <name evidence="4" type="primary">LOC106814056</name>
</gene>
<feature type="region of interest" description="Disordered" evidence="1">
    <location>
        <begin position="784"/>
        <end position="820"/>
    </location>
</feature>
<feature type="compositionally biased region" description="Basic and acidic residues" evidence="1">
    <location>
        <begin position="396"/>
        <end position="406"/>
    </location>
</feature>